<keyword evidence="7" id="KW-0175">Coiled coil</keyword>
<dbReference type="InterPro" id="IPR003594">
    <property type="entry name" value="HATPase_dom"/>
</dbReference>
<dbReference type="InterPro" id="IPR004358">
    <property type="entry name" value="Sig_transdc_His_kin-like_C"/>
</dbReference>
<evidence type="ECO:0000313" key="10">
    <source>
        <dbReference type="Proteomes" id="UP000075578"/>
    </source>
</evidence>
<dbReference type="CDD" id="cd00082">
    <property type="entry name" value="HisKA"/>
    <property type="match status" value="1"/>
</dbReference>
<dbReference type="PANTHER" id="PTHR43711">
    <property type="entry name" value="TWO-COMPONENT HISTIDINE KINASE"/>
    <property type="match status" value="1"/>
</dbReference>
<dbReference type="EMBL" id="LNGD01000029">
    <property type="protein sequence ID" value="KYC52518.1"/>
    <property type="molecule type" value="Genomic_DNA"/>
</dbReference>
<dbReference type="InterPro" id="IPR036097">
    <property type="entry name" value="HisK_dim/P_sf"/>
</dbReference>
<dbReference type="PRINTS" id="PR00344">
    <property type="entry name" value="BCTRLSENSOR"/>
</dbReference>
<evidence type="ECO:0000256" key="4">
    <source>
        <dbReference type="ARBA" id="ARBA00022679"/>
    </source>
</evidence>
<keyword evidence="3" id="KW-0597">Phosphoprotein</keyword>
<organism evidence="9 10">
    <name type="scientific">Candidatus Methanofastidiosum methylothiophilum</name>
    <dbReference type="NCBI Taxonomy" id="1705564"/>
    <lineage>
        <taxon>Archaea</taxon>
        <taxon>Methanobacteriati</taxon>
        <taxon>Methanobacteriota</taxon>
        <taxon>Stenosarchaea group</taxon>
        <taxon>Candidatus Methanofastidiosia</taxon>
        <taxon>Candidatus Methanofastidiosales</taxon>
        <taxon>Candidatus Methanofastidiosaceae</taxon>
        <taxon>Candidatus Methanofastidiosum</taxon>
    </lineage>
</organism>
<proteinExistence type="predicted"/>
<name>A0A150J5Z9_9EURY</name>
<dbReference type="CDD" id="cd00075">
    <property type="entry name" value="HATPase"/>
    <property type="match status" value="1"/>
</dbReference>
<dbReference type="PANTHER" id="PTHR43711:SF1">
    <property type="entry name" value="HISTIDINE KINASE 1"/>
    <property type="match status" value="1"/>
</dbReference>
<comment type="catalytic activity">
    <reaction evidence="1">
        <text>ATP + protein L-histidine = ADP + protein N-phospho-L-histidine.</text>
        <dbReference type="EC" id="2.7.13.3"/>
    </reaction>
</comment>
<accession>A0A150J5Z9</accession>
<dbReference type="SMART" id="SM00387">
    <property type="entry name" value="HATPase_c"/>
    <property type="match status" value="1"/>
</dbReference>
<dbReference type="AlphaFoldDB" id="A0A150J5Z9"/>
<dbReference type="SUPFAM" id="SSF55874">
    <property type="entry name" value="ATPase domain of HSP90 chaperone/DNA topoisomerase II/histidine kinase"/>
    <property type="match status" value="1"/>
</dbReference>
<evidence type="ECO:0000256" key="3">
    <source>
        <dbReference type="ARBA" id="ARBA00022553"/>
    </source>
</evidence>
<evidence type="ECO:0000256" key="7">
    <source>
        <dbReference type="SAM" id="Coils"/>
    </source>
</evidence>
<evidence type="ECO:0000259" key="8">
    <source>
        <dbReference type="PROSITE" id="PS50109"/>
    </source>
</evidence>
<evidence type="ECO:0000256" key="5">
    <source>
        <dbReference type="ARBA" id="ARBA00022777"/>
    </source>
</evidence>
<feature type="domain" description="Histidine kinase" evidence="8">
    <location>
        <begin position="151"/>
        <end position="369"/>
    </location>
</feature>
<evidence type="ECO:0000313" key="9">
    <source>
        <dbReference type="EMBL" id="KYC52518.1"/>
    </source>
</evidence>
<reference evidence="9 10" key="1">
    <citation type="journal article" date="2016" name="ISME J.">
        <title>Chasing the elusive Euryarchaeota class WSA2: genomes reveal a uniquely fastidious methyl-reducing methanogen.</title>
        <authorList>
            <person name="Nobu M.K."/>
            <person name="Narihiro T."/>
            <person name="Kuroda K."/>
            <person name="Mei R."/>
            <person name="Liu W.T."/>
        </authorList>
    </citation>
    <scope>NUCLEOTIDE SEQUENCE [LARGE SCALE GENOMIC DNA]</scope>
    <source>
        <strain evidence="9">U1lsi0528_Bin089</strain>
    </source>
</reference>
<dbReference type="SUPFAM" id="SSF47384">
    <property type="entry name" value="Homodimeric domain of signal transducing histidine kinase"/>
    <property type="match status" value="1"/>
</dbReference>
<dbReference type="InterPro" id="IPR036890">
    <property type="entry name" value="HATPase_C_sf"/>
</dbReference>
<dbReference type="Gene3D" id="3.30.565.10">
    <property type="entry name" value="Histidine kinase-like ATPase, C-terminal domain"/>
    <property type="match status" value="1"/>
</dbReference>
<protein>
    <recommendedName>
        <fullName evidence="2">histidine kinase</fullName>
        <ecNumber evidence="2">2.7.13.3</ecNumber>
    </recommendedName>
</protein>
<keyword evidence="5 9" id="KW-0418">Kinase</keyword>
<keyword evidence="4" id="KW-0808">Transferase</keyword>
<comment type="caution">
    <text evidence="9">The sequence shown here is derived from an EMBL/GenBank/DDBJ whole genome shotgun (WGS) entry which is preliminary data.</text>
</comment>
<sequence>MVASTKEIVYKYVKEGAPVIFLLISKNGDVIEANSYANKIIGQDLSKKKFSDIFIDFKDKLDLNDLSKDPSNTVMLNINTVTGLPQTFYFNFYKDADDILVLGKLDIVEQEKLRKEIINLNNELNNLTRELQKSNIELKKLNDLKNHFLGMAAHDLRNPLGLIMNYSEFILLEDSTLSQEHKAFLETILSSSELMRRLIDDFLDVSIIESGQFALDIMTEDMISVIKDGIKRLEFKAKKKQINIIFSSNQESIYADIDKHKIIQVFTNLLSNAIEYSFSGSNVFVECIQNQSEAIVSVKDEGPGIPENEIGNLFKFFGKASTKKTGGEKSTGIGLAIARKIIEAHKGKIWVESKLGDGAKFYFLIPIGGK</sequence>
<dbReference type="EC" id="2.7.13.3" evidence="2"/>
<dbReference type="Gene3D" id="1.10.287.130">
    <property type="match status" value="1"/>
</dbReference>
<evidence type="ECO:0000256" key="6">
    <source>
        <dbReference type="ARBA" id="ARBA00023012"/>
    </source>
</evidence>
<keyword evidence="6" id="KW-0902">Two-component regulatory system</keyword>
<dbReference type="InterPro" id="IPR050736">
    <property type="entry name" value="Sensor_HK_Regulatory"/>
</dbReference>
<dbReference type="Proteomes" id="UP000075578">
    <property type="component" value="Unassembled WGS sequence"/>
</dbReference>
<dbReference type="Pfam" id="PF02518">
    <property type="entry name" value="HATPase_c"/>
    <property type="match status" value="1"/>
</dbReference>
<evidence type="ECO:0000256" key="2">
    <source>
        <dbReference type="ARBA" id="ARBA00012438"/>
    </source>
</evidence>
<dbReference type="PROSITE" id="PS50109">
    <property type="entry name" value="HIS_KIN"/>
    <property type="match status" value="1"/>
</dbReference>
<evidence type="ECO:0000256" key="1">
    <source>
        <dbReference type="ARBA" id="ARBA00000085"/>
    </source>
</evidence>
<gene>
    <name evidence="9" type="ORF">AMQ74_00702</name>
</gene>
<dbReference type="FunFam" id="3.30.565.10:FF:000006">
    <property type="entry name" value="Sensor histidine kinase WalK"/>
    <property type="match status" value="1"/>
</dbReference>
<dbReference type="GO" id="GO:0000155">
    <property type="term" value="F:phosphorelay sensor kinase activity"/>
    <property type="evidence" value="ECO:0007669"/>
    <property type="project" value="InterPro"/>
</dbReference>
<dbReference type="SMART" id="SM00388">
    <property type="entry name" value="HisKA"/>
    <property type="match status" value="1"/>
</dbReference>
<dbReference type="InterPro" id="IPR005467">
    <property type="entry name" value="His_kinase_dom"/>
</dbReference>
<dbReference type="InterPro" id="IPR003661">
    <property type="entry name" value="HisK_dim/P_dom"/>
</dbReference>
<feature type="coiled-coil region" evidence="7">
    <location>
        <begin position="110"/>
        <end position="144"/>
    </location>
</feature>
<dbReference type="Pfam" id="PF00512">
    <property type="entry name" value="HisKA"/>
    <property type="match status" value="1"/>
</dbReference>